<dbReference type="InterPro" id="IPR014710">
    <property type="entry name" value="RmlC-like_jellyroll"/>
</dbReference>
<protein>
    <submittedName>
        <fullName evidence="5">4-carboxymuconolactone decarboxylase</fullName>
    </submittedName>
</protein>
<dbReference type="Gene3D" id="2.60.120.10">
    <property type="entry name" value="Jelly Rolls"/>
    <property type="match status" value="1"/>
</dbReference>
<feature type="region of interest" description="Disordered" evidence="1">
    <location>
        <begin position="273"/>
        <end position="292"/>
    </location>
</feature>
<dbReference type="OrthoDB" id="7507676at2"/>
<organism evidence="5 6">
    <name type="scientific">Sphingomonas rubra</name>
    <dbReference type="NCBI Taxonomy" id="634430"/>
    <lineage>
        <taxon>Bacteria</taxon>
        <taxon>Pseudomonadati</taxon>
        <taxon>Pseudomonadota</taxon>
        <taxon>Alphaproteobacteria</taxon>
        <taxon>Sphingomonadales</taxon>
        <taxon>Sphingomonadaceae</taxon>
        <taxon>Sphingomonas</taxon>
    </lineage>
</organism>
<accession>A0A1I5TBV4</accession>
<reference evidence="5 6" key="1">
    <citation type="submission" date="2016-10" db="EMBL/GenBank/DDBJ databases">
        <authorList>
            <person name="de Groot N.N."/>
        </authorList>
    </citation>
    <scope>NUCLEOTIDE SEQUENCE [LARGE SCALE GENOMIC DNA]</scope>
    <source>
        <strain evidence="5 6">CGMCC 1.9113</strain>
    </source>
</reference>
<feature type="domain" description="Carboxymuconolactone decarboxylase-like" evidence="3">
    <location>
        <begin position="36"/>
        <end position="118"/>
    </location>
</feature>
<dbReference type="GO" id="GO:0051920">
    <property type="term" value="F:peroxiredoxin activity"/>
    <property type="evidence" value="ECO:0007669"/>
    <property type="project" value="InterPro"/>
</dbReference>
<dbReference type="SUPFAM" id="SSF69118">
    <property type="entry name" value="AhpD-like"/>
    <property type="match status" value="2"/>
</dbReference>
<dbReference type="Pfam" id="PF07883">
    <property type="entry name" value="Cupin_2"/>
    <property type="match status" value="1"/>
</dbReference>
<dbReference type="Proteomes" id="UP000199586">
    <property type="component" value="Unassembled WGS sequence"/>
</dbReference>
<dbReference type="Gene3D" id="1.20.1290.10">
    <property type="entry name" value="AhpD-like"/>
    <property type="match status" value="2"/>
</dbReference>
<dbReference type="RefSeq" id="WP_093333597.1">
    <property type="nucleotide sequence ID" value="NZ_FOXP01000007.1"/>
</dbReference>
<feature type="domain" description="Carboxymuconolactone decarboxylase-like" evidence="3">
    <location>
        <begin position="160"/>
        <end position="243"/>
    </location>
</feature>
<gene>
    <name evidence="5" type="ORF">SAMN04488241_107198</name>
</gene>
<keyword evidence="6" id="KW-1185">Reference proteome</keyword>
<sequence>MKRLGMILSMIAVPASAQQARSGSVAPPAMQRIAPGLAGYTDGVLFGDVWRRPQLAPRDRSLVTVAVLIATGKTAQLEGHLGRALDNGVTPGEVSGIVTHLAFYSGWPNAVSSLEVIERVFHARHIAASNIPRRAGAMPLPASDGDRAKAVEATVAPTAPKLAALTNDVLFRDLWLRTDLAPRDRSLLTIAALAAGGDGDQLAFHVKRGIENGLTHDQIGEALTHLAFYAGWPKAMAAVAVAAKAMSDEGNPPATLTIVPGGSEPARGPASNFTGAVTTDTPFRGTGGSKLGGARVTFRPGARSNWHTHPFGQLLLVTDGRGLIQEQGGRVWTMHRGDVVWTAPGVRHWHGAAPDSAMSHVAVSESVEGEQVAWAEAVSDAEYRQAPVN</sequence>
<evidence type="ECO:0000256" key="2">
    <source>
        <dbReference type="SAM" id="SignalP"/>
    </source>
</evidence>
<dbReference type="PANTHER" id="PTHR33570:SF9">
    <property type="entry name" value="BLL4600 PROTEIN"/>
    <property type="match status" value="1"/>
</dbReference>
<dbReference type="InterPro" id="IPR011051">
    <property type="entry name" value="RmlC_Cupin_sf"/>
</dbReference>
<feature type="domain" description="Cupin type-2" evidence="4">
    <location>
        <begin position="295"/>
        <end position="359"/>
    </location>
</feature>
<dbReference type="AlphaFoldDB" id="A0A1I5TBV4"/>
<dbReference type="STRING" id="634430.SAMN04488241_107198"/>
<dbReference type="InterPro" id="IPR047263">
    <property type="entry name" value="HNL-like_cupin"/>
</dbReference>
<name>A0A1I5TBV4_9SPHN</name>
<keyword evidence="2" id="KW-0732">Signal</keyword>
<dbReference type="InterPro" id="IPR029032">
    <property type="entry name" value="AhpD-like"/>
</dbReference>
<evidence type="ECO:0000259" key="4">
    <source>
        <dbReference type="Pfam" id="PF07883"/>
    </source>
</evidence>
<feature type="chain" id="PRO_5011470637" evidence="2">
    <location>
        <begin position="18"/>
        <end position="389"/>
    </location>
</feature>
<evidence type="ECO:0000313" key="6">
    <source>
        <dbReference type="Proteomes" id="UP000199586"/>
    </source>
</evidence>
<dbReference type="EMBL" id="FOXP01000007">
    <property type="protein sequence ID" value="SFP80301.1"/>
    <property type="molecule type" value="Genomic_DNA"/>
</dbReference>
<evidence type="ECO:0000256" key="1">
    <source>
        <dbReference type="SAM" id="MobiDB-lite"/>
    </source>
</evidence>
<dbReference type="InterPro" id="IPR003779">
    <property type="entry name" value="CMD-like"/>
</dbReference>
<dbReference type="Pfam" id="PF02627">
    <property type="entry name" value="CMD"/>
    <property type="match status" value="2"/>
</dbReference>
<evidence type="ECO:0000313" key="5">
    <source>
        <dbReference type="EMBL" id="SFP80301.1"/>
    </source>
</evidence>
<dbReference type="CDD" id="cd02233">
    <property type="entry name" value="cupin_HNL-like"/>
    <property type="match status" value="1"/>
</dbReference>
<evidence type="ECO:0000259" key="3">
    <source>
        <dbReference type="Pfam" id="PF02627"/>
    </source>
</evidence>
<proteinExistence type="predicted"/>
<dbReference type="PANTHER" id="PTHR33570">
    <property type="entry name" value="4-CARBOXYMUCONOLACTONE DECARBOXYLASE FAMILY PROTEIN"/>
    <property type="match status" value="1"/>
</dbReference>
<dbReference type="InterPro" id="IPR013096">
    <property type="entry name" value="Cupin_2"/>
</dbReference>
<dbReference type="InterPro" id="IPR052512">
    <property type="entry name" value="4CMD/NDH-1_regulator"/>
</dbReference>
<feature type="signal peptide" evidence="2">
    <location>
        <begin position="1"/>
        <end position="17"/>
    </location>
</feature>
<dbReference type="SUPFAM" id="SSF51182">
    <property type="entry name" value="RmlC-like cupins"/>
    <property type="match status" value="1"/>
</dbReference>